<proteinExistence type="predicted"/>
<keyword evidence="3" id="KW-1185">Reference proteome</keyword>
<reference evidence="2 3" key="1">
    <citation type="submission" date="2020-08" db="EMBL/GenBank/DDBJ databases">
        <title>Genomic Encyclopedia of Type Strains, Phase IV (KMG-IV): sequencing the most valuable type-strain genomes for metagenomic binning, comparative biology and taxonomic classification.</title>
        <authorList>
            <person name="Goeker M."/>
        </authorList>
    </citation>
    <scope>NUCLEOTIDE SEQUENCE [LARGE SCALE GENOMIC DNA]</scope>
    <source>
        <strain evidence="2 3">DSM 45385</strain>
    </source>
</reference>
<dbReference type="AlphaFoldDB" id="A0A7W8EK50"/>
<accession>A0A7W8EK50</accession>
<organism evidence="2 3">
    <name type="scientific">Nonomuraea endophytica</name>
    <dbReference type="NCBI Taxonomy" id="714136"/>
    <lineage>
        <taxon>Bacteria</taxon>
        <taxon>Bacillati</taxon>
        <taxon>Actinomycetota</taxon>
        <taxon>Actinomycetes</taxon>
        <taxon>Streptosporangiales</taxon>
        <taxon>Streptosporangiaceae</taxon>
        <taxon>Nonomuraea</taxon>
    </lineage>
</organism>
<gene>
    <name evidence="2" type="ORF">HNR40_007839</name>
</gene>
<name>A0A7W8EK50_9ACTN</name>
<sequence length="29" mass="2982">MLDDGQDVLALPAQGDGLEEIAGQERAGL</sequence>
<dbReference type="Proteomes" id="UP000568380">
    <property type="component" value="Unassembled WGS sequence"/>
</dbReference>
<evidence type="ECO:0000256" key="1">
    <source>
        <dbReference type="SAM" id="MobiDB-lite"/>
    </source>
</evidence>
<comment type="caution">
    <text evidence="2">The sequence shown here is derived from an EMBL/GenBank/DDBJ whole genome shotgun (WGS) entry which is preliminary data.</text>
</comment>
<evidence type="ECO:0000313" key="2">
    <source>
        <dbReference type="EMBL" id="MBB5082344.1"/>
    </source>
</evidence>
<evidence type="ECO:0000313" key="3">
    <source>
        <dbReference type="Proteomes" id="UP000568380"/>
    </source>
</evidence>
<protein>
    <submittedName>
        <fullName evidence="2">Uncharacterized protein</fullName>
    </submittedName>
</protein>
<feature type="region of interest" description="Disordered" evidence="1">
    <location>
        <begin position="1"/>
        <end position="29"/>
    </location>
</feature>
<dbReference type="EMBL" id="JACHIN010000013">
    <property type="protein sequence ID" value="MBB5082344.1"/>
    <property type="molecule type" value="Genomic_DNA"/>
</dbReference>